<dbReference type="KEGG" id="dcb:C3Y92_20615"/>
<reference evidence="1 2" key="1">
    <citation type="submission" date="2018-02" db="EMBL/GenBank/DDBJ databases">
        <title>Genome sequence of Desulfovibrio carbinolicus DSM 3852.</title>
        <authorList>
            <person name="Wilbanks E."/>
            <person name="Skennerton C.T."/>
            <person name="Orphan V.J."/>
        </authorList>
    </citation>
    <scope>NUCLEOTIDE SEQUENCE [LARGE SCALE GENOMIC DNA]</scope>
    <source>
        <strain evidence="1 2">DSM 3852</strain>
        <plasmid evidence="2">pdcar5</plasmid>
    </source>
</reference>
<dbReference type="GeneID" id="39472129"/>
<sequence length="62" mass="6603">MELAEALKQCVVSASASVAPNAPGEFNAQLFMAIDPETEAGRIVAEFWNTSQFLEEISAANS</sequence>
<protein>
    <submittedName>
        <fullName evidence="1">Uncharacterized protein</fullName>
    </submittedName>
</protein>
<geneLocation type="plasmid" evidence="2">
    <name>pdcar5</name>
</geneLocation>
<keyword evidence="1" id="KW-0614">Plasmid</keyword>
<gene>
    <name evidence="1" type="ORF">C3Y92_20615</name>
</gene>
<dbReference type="Proteomes" id="UP000293296">
    <property type="component" value="Plasmid pDCAR5"/>
</dbReference>
<dbReference type="EMBL" id="CP026542">
    <property type="protein sequence ID" value="QAZ69682.1"/>
    <property type="molecule type" value="Genomic_DNA"/>
</dbReference>
<accession>A0A4V0YRG1</accession>
<proteinExistence type="predicted"/>
<dbReference type="RefSeq" id="WP_129356204.1">
    <property type="nucleotide sequence ID" value="NZ_CP026542.1"/>
</dbReference>
<organism evidence="1 2">
    <name type="scientific">Solidesulfovibrio carbinolicus</name>
    <dbReference type="NCBI Taxonomy" id="296842"/>
    <lineage>
        <taxon>Bacteria</taxon>
        <taxon>Pseudomonadati</taxon>
        <taxon>Thermodesulfobacteriota</taxon>
        <taxon>Desulfovibrionia</taxon>
        <taxon>Desulfovibrionales</taxon>
        <taxon>Desulfovibrionaceae</taxon>
        <taxon>Solidesulfovibrio</taxon>
    </lineage>
</organism>
<evidence type="ECO:0000313" key="2">
    <source>
        <dbReference type="Proteomes" id="UP000293296"/>
    </source>
</evidence>
<name>A0A4V0YRG1_9BACT</name>
<keyword evidence="2" id="KW-1185">Reference proteome</keyword>
<dbReference type="AlphaFoldDB" id="A0A4V0YRG1"/>
<evidence type="ECO:0000313" key="1">
    <source>
        <dbReference type="EMBL" id="QAZ69682.1"/>
    </source>
</evidence>